<evidence type="ECO:0000313" key="2">
    <source>
        <dbReference type="EMBL" id="OQP86101.1"/>
    </source>
</evidence>
<reference evidence="2 3" key="1">
    <citation type="journal article" date="2017" name="Antonie Van Leeuwenhoek">
        <title>Rhizobium rhizosphaerae sp. nov., a novel species isolated from rice rhizosphere.</title>
        <authorList>
            <person name="Zhao J.J."/>
            <person name="Zhang J."/>
            <person name="Zhang R.J."/>
            <person name="Zhang C.W."/>
            <person name="Yin H.Q."/>
            <person name="Zhang X.X."/>
        </authorList>
    </citation>
    <scope>NUCLEOTIDE SEQUENCE [LARGE SCALE GENOMIC DNA]</scope>
    <source>
        <strain evidence="2 3">RD15</strain>
    </source>
</reference>
<keyword evidence="3" id="KW-1185">Reference proteome</keyword>
<name>A0ABX3PC94_9HYPH</name>
<evidence type="ECO:0000313" key="3">
    <source>
        <dbReference type="Proteomes" id="UP000192652"/>
    </source>
</evidence>
<feature type="compositionally biased region" description="Low complexity" evidence="1">
    <location>
        <begin position="25"/>
        <end position="41"/>
    </location>
</feature>
<gene>
    <name evidence="2" type="ORF">BTR14_11945</name>
</gene>
<feature type="region of interest" description="Disordered" evidence="1">
    <location>
        <begin position="1"/>
        <end position="53"/>
    </location>
</feature>
<protein>
    <submittedName>
        <fullName evidence="2">Uncharacterized protein</fullName>
    </submittedName>
</protein>
<dbReference type="EMBL" id="MSPX01000009">
    <property type="protein sequence ID" value="OQP86101.1"/>
    <property type="molecule type" value="Genomic_DNA"/>
</dbReference>
<sequence length="167" mass="17367">MARKTKSADRLSAPMPPGAGEGTQPAAATSEPAASEGAAAARVPDPQAMAEGARRLRKAWTKADEAARGQFLTWLSKKGHLPEAASAPPIASGRYLLPATVERIALKMTQEKLSPAALARHLGFSTEGPALERALRHGAALRLALVAALSAWLVQPAQGEADPTEHA</sequence>
<proteinExistence type="predicted"/>
<evidence type="ECO:0000256" key="1">
    <source>
        <dbReference type="SAM" id="MobiDB-lite"/>
    </source>
</evidence>
<dbReference type="Proteomes" id="UP000192652">
    <property type="component" value="Unassembled WGS sequence"/>
</dbReference>
<organism evidence="2 3">
    <name type="scientific">Xaviernesmea rhizosphaerae</name>
    <dbReference type="NCBI Taxonomy" id="1672749"/>
    <lineage>
        <taxon>Bacteria</taxon>
        <taxon>Pseudomonadati</taxon>
        <taxon>Pseudomonadota</taxon>
        <taxon>Alphaproteobacteria</taxon>
        <taxon>Hyphomicrobiales</taxon>
        <taxon>Rhizobiaceae</taxon>
        <taxon>Rhizobium/Agrobacterium group</taxon>
        <taxon>Xaviernesmea</taxon>
    </lineage>
</organism>
<accession>A0ABX3PC94</accession>
<comment type="caution">
    <text evidence="2">The sequence shown here is derived from an EMBL/GenBank/DDBJ whole genome shotgun (WGS) entry which is preliminary data.</text>
</comment>